<dbReference type="Gene3D" id="3.40.50.300">
    <property type="entry name" value="P-loop containing nucleotide triphosphate hydrolases"/>
    <property type="match status" value="1"/>
</dbReference>
<dbReference type="Pfam" id="PF00308">
    <property type="entry name" value="Bac_DnaA"/>
    <property type="match status" value="1"/>
</dbReference>
<dbReference type="SUPFAM" id="SSF52540">
    <property type="entry name" value="P-loop containing nucleoside triphosphate hydrolases"/>
    <property type="match status" value="1"/>
</dbReference>
<proteinExistence type="predicted"/>
<evidence type="ECO:0000313" key="3">
    <source>
        <dbReference type="EMBL" id="OLP06673.1"/>
    </source>
</evidence>
<name>A0A1Q8YF76_9BURK</name>
<dbReference type="Gene3D" id="1.10.8.60">
    <property type="match status" value="1"/>
</dbReference>
<dbReference type="GO" id="GO:0032297">
    <property type="term" value="P:negative regulation of DNA-templated DNA replication initiation"/>
    <property type="evidence" value="ECO:0007669"/>
    <property type="project" value="InterPro"/>
</dbReference>
<feature type="domain" description="Chromosomal replication initiator protein DnaA ATPAse" evidence="1">
    <location>
        <begin position="46"/>
        <end position="153"/>
    </location>
</feature>
<dbReference type="InterPro" id="IPR013317">
    <property type="entry name" value="DnaA_dom"/>
</dbReference>
<dbReference type="EMBL" id="MSYM01000013">
    <property type="protein sequence ID" value="OLP06673.1"/>
    <property type="molecule type" value="Genomic_DNA"/>
</dbReference>
<feature type="domain" description="Hda lid" evidence="2">
    <location>
        <begin position="162"/>
        <end position="226"/>
    </location>
</feature>
<dbReference type="InterPro" id="IPR017788">
    <property type="entry name" value="Hda"/>
</dbReference>
<comment type="caution">
    <text evidence="3">The sequence shown here is derived from an EMBL/GenBank/DDBJ whole genome shotgun (WGS) entry which is preliminary data.</text>
</comment>
<keyword evidence="4" id="KW-1185">Reference proteome</keyword>
<dbReference type="RefSeq" id="WP_075587263.1">
    <property type="nucleotide sequence ID" value="NZ_MSYM01000013.1"/>
</dbReference>
<accession>A0A1Q8YF76</accession>
<dbReference type="Pfam" id="PF22688">
    <property type="entry name" value="Hda_lid"/>
    <property type="match status" value="1"/>
</dbReference>
<dbReference type="Proteomes" id="UP000185911">
    <property type="component" value="Unassembled WGS sequence"/>
</dbReference>
<sequence>MKQLVLDMGLGKGPSLSNFCVGPNAAAQEHLQLWLGQPSHAAVPRSPVPTYLWGSSGCGKSHLLHAVRSALQAQGQRVGWLNATTSVADEFDNAWVAVLLDDVHAFDAAQQQAAFNWFVNAQTQPIAVLAAGNLPPADLQLRDDLRTRLGWGHVFALQTLDDTQRREVLRANALARGIALSDEVMDFMLTRFSRDLGSLIELLDLMDGYALQTQRAITIPLIKTMMDNA</sequence>
<evidence type="ECO:0000313" key="4">
    <source>
        <dbReference type="Proteomes" id="UP000185911"/>
    </source>
</evidence>
<evidence type="ECO:0000259" key="1">
    <source>
        <dbReference type="Pfam" id="PF00308"/>
    </source>
</evidence>
<dbReference type="GO" id="GO:0005886">
    <property type="term" value="C:plasma membrane"/>
    <property type="evidence" value="ECO:0007669"/>
    <property type="project" value="TreeGrafter"/>
</dbReference>
<gene>
    <name evidence="3" type="primary">hda</name>
    <name evidence="3" type="ORF">BLL52_2911</name>
</gene>
<organism evidence="3 4">
    <name type="scientific">Rhodoferax antarcticus ANT.BR</name>
    <dbReference type="NCBI Taxonomy" id="1111071"/>
    <lineage>
        <taxon>Bacteria</taxon>
        <taxon>Pseudomonadati</taxon>
        <taxon>Pseudomonadota</taxon>
        <taxon>Betaproteobacteria</taxon>
        <taxon>Burkholderiales</taxon>
        <taxon>Comamonadaceae</taxon>
        <taxon>Rhodoferax</taxon>
    </lineage>
</organism>
<dbReference type="InterPro" id="IPR055199">
    <property type="entry name" value="Hda_lid"/>
</dbReference>
<dbReference type="InterPro" id="IPR027417">
    <property type="entry name" value="P-loop_NTPase"/>
</dbReference>
<evidence type="ECO:0000259" key="2">
    <source>
        <dbReference type="Pfam" id="PF22688"/>
    </source>
</evidence>
<dbReference type="AlphaFoldDB" id="A0A1Q8YF76"/>
<dbReference type="GO" id="GO:0003688">
    <property type="term" value="F:DNA replication origin binding"/>
    <property type="evidence" value="ECO:0007669"/>
    <property type="project" value="TreeGrafter"/>
</dbReference>
<dbReference type="NCBIfam" id="TIGR03420">
    <property type="entry name" value="DnaA_homol_Hda"/>
    <property type="match status" value="1"/>
</dbReference>
<dbReference type="STRING" id="81479.RA876_08575"/>
<protein>
    <submittedName>
        <fullName evidence="3">DnaA regulatory inactivator Hda</fullName>
    </submittedName>
</protein>
<dbReference type="PANTHER" id="PTHR30050">
    <property type="entry name" value="CHROMOSOMAL REPLICATION INITIATOR PROTEIN DNAA"/>
    <property type="match status" value="1"/>
</dbReference>
<dbReference type="GO" id="GO:0006270">
    <property type="term" value="P:DNA replication initiation"/>
    <property type="evidence" value="ECO:0007669"/>
    <property type="project" value="TreeGrafter"/>
</dbReference>
<dbReference type="PANTHER" id="PTHR30050:SF5">
    <property type="entry name" value="DNAA REGULATORY INACTIVATOR HDA"/>
    <property type="match status" value="1"/>
</dbReference>
<reference evidence="3 4" key="1">
    <citation type="submission" date="2017-01" db="EMBL/GenBank/DDBJ databases">
        <title>Genome sequence of Rhodoferax antarcticus ANT.BR, a psychrophilic purple nonsulfur bacterium from an Antarctic microbial mat.</title>
        <authorList>
            <person name="Baker J."/>
            <person name="Riester C."/>
            <person name="Skinner B."/>
            <person name="Newell A."/>
            <person name="Swingley W."/>
            <person name="Madigan M."/>
            <person name="Jung D."/>
            <person name="Asao M."/>
            <person name="Chen M."/>
            <person name="Loughlin P."/>
            <person name="Pan H."/>
            <person name="Lin S."/>
            <person name="Li N."/>
            <person name="Shaw J."/>
            <person name="Prado M."/>
            <person name="Sherman C."/>
            <person name="Li X."/>
            <person name="Tang J."/>
            <person name="Blankenship R."/>
            <person name="Zhao T."/>
            <person name="Touchman J."/>
            <person name="Sattley M."/>
        </authorList>
    </citation>
    <scope>NUCLEOTIDE SEQUENCE [LARGE SCALE GENOMIC DNA]</scope>
    <source>
        <strain evidence="3 4">ANT.BR</strain>
    </source>
</reference>